<keyword evidence="1" id="KW-0812">Transmembrane</keyword>
<evidence type="ECO:0000313" key="3">
    <source>
        <dbReference type="Proteomes" id="UP000008915"/>
    </source>
</evidence>
<dbReference type="STRING" id="644966.Tmar_1994"/>
<organism evidence="2 3">
    <name type="scientific">Thermaerobacter marianensis (strain ATCC 700841 / DSM 12885 / JCM 10246 / 7p75a)</name>
    <dbReference type="NCBI Taxonomy" id="644966"/>
    <lineage>
        <taxon>Bacteria</taxon>
        <taxon>Bacillati</taxon>
        <taxon>Bacillota</taxon>
        <taxon>Clostridia</taxon>
        <taxon>Eubacteriales</taxon>
        <taxon>Clostridiales Family XVII. Incertae Sedis</taxon>
        <taxon>Thermaerobacter</taxon>
    </lineage>
</organism>
<evidence type="ECO:0000313" key="2">
    <source>
        <dbReference type="EMBL" id="ADU52076.1"/>
    </source>
</evidence>
<dbReference type="HOGENOM" id="CLU_3085746_0_0_9"/>
<protein>
    <submittedName>
        <fullName evidence="2">Acyltransferase</fullName>
    </submittedName>
</protein>
<proteinExistence type="predicted"/>
<dbReference type="Proteomes" id="UP000008915">
    <property type="component" value="Chromosome"/>
</dbReference>
<dbReference type="EMBL" id="CP002344">
    <property type="protein sequence ID" value="ADU52076.1"/>
    <property type="molecule type" value="Genomic_DNA"/>
</dbReference>
<keyword evidence="1" id="KW-0472">Membrane</keyword>
<dbReference type="GO" id="GO:0016746">
    <property type="term" value="F:acyltransferase activity"/>
    <property type="evidence" value="ECO:0007669"/>
    <property type="project" value="UniProtKB-KW"/>
</dbReference>
<keyword evidence="2" id="KW-0808">Transferase</keyword>
<keyword evidence="1" id="KW-1133">Transmembrane helix</keyword>
<keyword evidence="3" id="KW-1185">Reference proteome</keyword>
<evidence type="ECO:0000256" key="1">
    <source>
        <dbReference type="SAM" id="Phobius"/>
    </source>
</evidence>
<dbReference type="AlphaFoldDB" id="E6SJ52"/>
<accession>E6SJ52</accession>
<sequence>MVPAGVPGWIFTALALSALFAVGWKLDRVMFPRRKTRWSGTGSGGRDGEERA</sequence>
<dbReference type="KEGG" id="tmr:Tmar_1994"/>
<reference evidence="3" key="2">
    <citation type="journal article" date="2010" name="Stand. Genomic Sci.">
        <title>Complete genome sequence of Thermaerobacter marianensis type strain (7p75aT).</title>
        <authorList>
            <person name="Han C."/>
            <person name="Gu W."/>
            <person name="Zhang X."/>
            <person name="Lapidus A."/>
            <person name="Nolan M."/>
            <person name="Copeland A."/>
            <person name="Lucas S."/>
            <person name="Glavina Del Rio T."/>
            <person name="Tice H."/>
            <person name="Cheng J."/>
            <person name="Tapia R."/>
            <person name="Goodwin L."/>
            <person name="Pitluck S."/>
            <person name="Pagani I."/>
            <person name="Ivanova N."/>
            <person name="Mavromatis K."/>
            <person name="Mikhailova N."/>
            <person name="Pati A."/>
            <person name="Chen A."/>
            <person name="Palaniappan K."/>
            <person name="Land M."/>
            <person name="Hauser L."/>
            <person name="Chang Y."/>
            <person name="Jeffries C."/>
            <person name="Schneider S."/>
            <person name="Rohde M."/>
            <person name="Goker M."/>
            <person name="Pukall R."/>
            <person name="Woyke T."/>
            <person name="Bristow J."/>
            <person name="Eisen J."/>
            <person name="Markowitz V."/>
            <person name="Hugenholtz P."/>
            <person name="Kyrpides N."/>
            <person name="Klenk H."/>
            <person name="Detter J."/>
        </authorList>
    </citation>
    <scope>NUCLEOTIDE SEQUENCE [LARGE SCALE GENOMIC DNA]</scope>
    <source>
        <strain evidence="3">ATCC 700841 / DSM 12885 / JCM 10246 / 7p75a</strain>
    </source>
</reference>
<keyword evidence="2" id="KW-0012">Acyltransferase</keyword>
<name>E6SJ52_THEM7</name>
<gene>
    <name evidence="2" type="ordered locus">Tmar_1994</name>
</gene>
<reference evidence="2 3" key="1">
    <citation type="journal article" date="2010" name="Stand. Genomic Sci.">
        <title>Complete genome sequence of Thermaerobacter marianensis type strain (7p75a).</title>
        <authorList>
            <person name="Han C."/>
            <person name="Gu W."/>
            <person name="Zhang X."/>
            <person name="Lapidus A."/>
            <person name="Nolan M."/>
            <person name="Copeland A."/>
            <person name="Lucas S."/>
            <person name="Del Rio T.G."/>
            <person name="Tice H."/>
            <person name="Cheng J.F."/>
            <person name="Tapia R."/>
            <person name="Goodwin L."/>
            <person name="Pitluck S."/>
            <person name="Pagani I."/>
            <person name="Ivanova N."/>
            <person name="Mavromatis K."/>
            <person name="Mikhailova N."/>
            <person name="Pati A."/>
            <person name="Chen A."/>
            <person name="Palaniappan K."/>
            <person name="Land M."/>
            <person name="Hauser L."/>
            <person name="Chang Y.J."/>
            <person name="Jeffries C.D."/>
            <person name="Schneider S."/>
            <person name="Rohde M."/>
            <person name="Goker M."/>
            <person name="Pukall R."/>
            <person name="Woyke T."/>
            <person name="Bristow J."/>
            <person name="Eisen J.A."/>
            <person name="Markowitz V."/>
            <person name="Hugenholtz P."/>
            <person name="Kyrpides N.C."/>
            <person name="Klenk H.P."/>
            <person name="Detter J.C."/>
        </authorList>
    </citation>
    <scope>NUCLEOTIDE SEQUENCE [LARGE SCALE GENOMIC DNA]</scope>
    <source>
        <strain evidence="3">ATCC 700841 / DSM 12885 / JCM 10246 / 7p75a</strain>
    </source>
</reference>
<feature type="transmembrane region" description="Helical" evidence="1">
    <location>
        <begin position="6"/>
        <end position="26"/>
    </location>
</feature>